<dbReference type="Proteomes" id="UP001055712">
    <property type="component" value="Unassembled WGS sequence"/>
</dbReference>
<dbReference type="AlphaFoldDB" id="A0A9D4YT22"/>
<reference evidence="2" key="2">
    <citation type="submission" date="2020-11" db="EMBL/GenBank/DDBJ databases">
        <authorList>
            <person name="Cecchin M."/>
            <person name="Marcolungo L."/>
            <person name="Rossato M."/>
            <person name="Girolomoni L."/>
            <person name="Cosentino E."/>
            <person name="Cuine S."/>
            <person name="Li-Beisson Y."/>
            <person name="Delledonne M."/>
            <person name="Ballottari M."/>
        </authorList>
    </citation>
    <scope>NUCLEOTIDE SEQUENCE</scope>
    <source>
        <strain evidence="2">211/11P</strain>
        <tissue evidence="2">Whole cell</tissue>
    </source>
</reference>
<evidence type="ECO:0000313" key="2">
    <source>
        <dbReference type="EMBL" id="KAI3424689.1"/>
    </source>
</evidence>
<accession>A0A9D4YT22</accession>
<feature type="compositionally biased region" description="Low complexity" evidence="1">
    <location>
        <begin position="278"/>
        <end position="300"/>
    </location>
</feature>
<proteinExistence type="predicted"/>
<gene>
    <name evidence="2" type="ORF">D9Q98_008079</name>
</gene>
<feature type="region of interest" description="Disordered" evidence="1">
    <location>
        <begin position="575"/>
        <end position="602"/>
    </location>
</feature>
<sequence length="602" mass="63149">MDTLLPSNEAACAGAHPVAQDAAVQGHEQQQHVSQAESEEHEQLGYFLALGEDNLLVALDWTSGEQLACFTLDSPEQAADSDFLSFVRLSMRQALGPAWPSSNTSANSPELLQHSSQPVPPDRHSDAQLPAHAFTERGYPAAALEPDWVLAAALQLEEDAGWAAAEAARDEEAAVAATRQALLLSQADEQLARQWQQDEDAGLAAALGAQQRREQEAMTAAVAARSGGVWSRLHSKAPTSAAALPPPTLPAQPHSTYSMRMRGASAAAHPPPSPDPFPALHASTAAPAASSGGSSLSTLLRSQHRSAGMAALEQRSCGTHLRHRSSSPAHSPQRLRPLGRGPPPLSPGSASWTAGTEGGGTGVDPAAEAVGGYLAPLQLAAGLRLHEDDLHYQLLLKDDTVSAAAKAAAEAYAQRAEVAAAAGGAPASTAAMRSMIDAAARSRSGSRPGSAAAIRGGGGGLGQAEAAAVGMSQPADAAAAALEEEEEEQVQVRPVDTKSLRRLMDDMRSRGWQFMPEVSSGHLRCQRTFPDLPGKQVYFLCCTPSDVNYIWNVAAAVKRFDRQYLEMKKVAAAAAQQTDGTGVGSNGTFSRGRRQRWSRNEG</sequence>
<keyword evidence="3" id="KW-1185">Reference proteome</keyword>
<evidence type="ECO:0000256" key="1">
    <source>
        <dbReference type="SAM" id="MobiDB-lite"/>
    </source>
</evidence>
<organism evidence="2 3">
    <name type="scientific">Chlorella vulgaris</name>
    <name type="common">Green alga</name>
    <dbReference type="NCBI Taxonomy" id="3077"/>
    <lineage>
        <taxon>Eukaryota</taxon>
        <taxon>Viridiplantae</taxon>
        <taxon>Chlorophyta</taxon>
        <taxon>core chlorophytes</taxon>
        <taxon>Trebouxiophyceae</taxon>
        <taxon>Chlorellales</taxon>
        <taxon>Chlorellaceae</taxon>
        <taxon>Chlorella clade</taxon>
        <taxon>Chlorella</taxon>
    </lineage>
</organism>
<dbReference type="EMBL" id="SIDB01000012">
    <property type="protein sequence ID" value="KAI3424689.1"/>
    <property type="molecule type" value="Genomic_DNA"/>
</dbReference>
<name>A0A9D4YT22_CHLVU</name>
<dbReference type="OrthoDB" id="515639at2759"/>
<feature type="region of interest" description="Disordered" evidence="1">
    <location>
        <begin position="260"/>
        <end position="364"/>
    </location>
</feature>
<comment type="caution">
    <text evidence="2">The sequence shown here is derived from an EMBL/GenBank/DDBJ whole genome shotgun (WGS) entry which is preliminary data.</text>
</comment>
<protein>
    <submittedName>
        <fullName evidence="2">Uncharacterized protein</fullName>
    </submittedName>
</protein>
<reference evidence="2" key="1">
    <citation type="journal article" date="2019" name="Plant J.">
        <title>Chlorella vulgaris genome assembly and annotation reveals the molecular basis for metabolic acclimation to high light conditions.</title>
        <authorList>
            <person name="Cecchin M."/>
            <person name="Marcolungo L."/>
            <person name="Rossato M."/>
            <person name="Girolomoni L."/>
            <person name="Cosentino E."/>
            <person name="Cuine S."/>
            <person name="Li-Beisson Y."/>
            <person name="Delledonne M."/>
            <person name="Ballottari M."/>
        </authorList>
    </citation>
    <scope>NUCLEOTIDE SEQUENCE</scope>
    <source>
        <strain evidence="2">211/11P</strain>
    </source>
</reference>
<feature type="compositionally biased region" description="Polar residues" evidence="1">
    <location>
        <begin position="100"/>
        <end position="117"/>
    </location>
</feature>
<feature type="region of interest" description="Disordered" evidence="1">
    <location>
        <begin position="98"/>
        <end position="127"/>
    </location>
</feature>
<evidence type="ECO:0000313" key="3">
    <source>
        <dbReference type="Proteomes" id="UP001055712"/>
    </source>
</evidence>
<feature type="compositionally biased region" description="Basic residues" evidence="1">
    <location>
        <begin position="591"/>
        <end position="602"/>
    </location>
</feature>